<dbReference type="SUPFAM" id="SSF55144">
    <property type="entry name" value="LigT-like"/>
    <property type="match status" value="1"/>
</dbReference>
<dbReference type="Gene3D" id="3.90.1140.10">
    <property type="entry name" value="Cyclic phosphodiesterase"/>
    <property type="match status" value="1"/>
</dbReference>
<dbReference type="RefSeq" id="WP_072715292.1">
    <property type="nucleotide sequence ID" value="NZ_FRAU01000004.1"/>
</dbReference>
<dbReference type="EMBL" id="FRAU01000004">
    <property type="protein sequence ID" value="SHK57412.1"/>
    <property type="molecule type" value="Genomic_DNA"/>
</dbReference>
<protein>
    <submittedName>
        <fullName evidence="1">2'-5' RNA ligase</fullName>
    </submittedName>
</protein>
<keyword evidence="2" id="KW-1185">Reference proteome</keyword>
<evidence type="ECO:0000313" key="1">
    <source>
        <dbReference type="EMBL" id="SHK57412.1"/>
    </source>
</evidence>
<dbReference type="PANTHER" id="PTHR37474:SF1">
    <property type="entry name" value="2'-5' RNA LIGASE FAMILY PROTEIN"/>
    <property type="match status" value="1"/>
</dbReference>
<dbReference type="OrthoDB" id="635146at2"/>
<name>A0A1M6TK25_9BACT</name>
<dbReference type="InterPro" id="IPR009097">
    <property type="entry name" value="Cyclic_Pdiesterase"/>
</dbReference>
<reference evidence="2" key="1">
    <citation type="submission" date="2016-11" db="EMBL/GenBank/DDBJ databases">
        <authorList>
            <person name="Varghese N."/>
            <person name="Submissions S."/>
        </authorList>
    </citation>
    <scope>NUCLEOTIDE SEQUENCE [LARGE SCALE GENOMIC DNA]</scope>
    <source>
        <strain evidence="2">DSM 22212</strain>
    </source>
</reference>
<keyword evidence="1" id="KW-0436">Ligase</keyword>
<dbReference type="PANTHER" id="PTHR37474">
    <property type="entry name" value="RNA LIGASE/CYCLIC NUCLEOTIDE PHOSPHODIESTERASE"/>
    <property type="match status" value="1"/>
</dbReference>
<accession>A0A1M6TK25</accession>
<dbReference type="Proteomes" id="UP000185812">
    <property type="component" value="Unassembled WGS sequence"/>
</dbReference>
<dbReference type="GO" id="GO:0016874">
    <property type="term" value="F:ligase activity"/>
    <property type="evidence" value="ECO:0007669"/>
    <property type="project" value="UniProtKB-KW"/>
</dbReference>
<gene>
    <name evidence="1" type="ORF">SAMN04488087_1432</name>
</gene>
<evidence type="ECO:0000313" key="2">
    <source>
        <dbReference type="Proteomes" id="UP000185812"/>
    </source>
</evidence>
<dbReference type="STRING" id="633813.SAMN04488087_1432"/>
<organism evidence="1 2">
    <name type="scientific">Rhodothermus profundi</name>
    <dbReference type="NCBI Taxonomy" id="633813"/>
    <lineage>
        <taxon>Bacteria</taxon>
        <taxon>Pseudomonadati</taxon>
        <taxon>Rhodothermota</taxon>
        <taxon>Rhodothermia</taxon>
        <taxon>Rhodothermales</taxon>
        <taxon>Rhodothermaceae</taxon>
        <taxon>Rhodothermus</taxon>
    </lineage>
</organism>
<proteinExistence type="predicted"/>
<dbReference type="AlphaFoldDB" id="A0A1M6TK25"/>
<dbReference type="Pfam" id="PF13563">
    <property type="entry name" value="2_5_RNA_ligase2"/>
    <property type="match status" value="1"/>
</dbReference>
<sequence length="191" mass="21976">MSPRKTHHTAVVLIPPPSTWPPIQAIRKRYDRQVRRWMPHINLLYPFRPPEAWPALLEPIAERIRPLLPFTVRLSEIRYFRHRSGRCTLWLAPEPRETLDVLQQALLAVVPDCDDVRRFRGGFTPHLSIGQAPNAATCVALQRTLQAQWQPLTFDVTHVSLIWRNAPPDDVFRVGWEIGPDGIQPVTPPAM</sequence>